<feature type="domain" description="Uracil-DNA glycosylase-like" evidence="2">
    <location>
        <begin position="146"/>
        <end position="247"/>
    </location>
</feature>
<evidence type="ECO:0000256" key="1">
    <source>
        <dbReference type="SAM" id="MobiDB-lite"/>
    </source>
</evidence>
<evidence type="ECO:0000313" key="4">
    <source>
        <dbReference type="Proteomes" id="UP000282837"/>
    </source>
</evidence>
<organism evidence="3 4">
    <name type="scientific">Novosphingobium umbonatum</name>
    <dbReference type="NCBI Taxonomy" id="1908524"/>
    <lineage>
        <taxon>Bacteria</taxon>
        <taxon>Pseudomonadati</taxon>
        <taxon>Pseudomonadota</taxon>
        <taxon>Alphaproteobacteria</taxon>
        <taxon>Sphingomonadales</taxon>
        <taxon>Sphingomonadaceae</taxon>
        <taxon>Novosphingobium</taxon>
    </lineage>
</organism>
<dbReference type="Pfam" id="PF03167">
    <property type="entry name" value="UDG"/>
    <property type="match status" value="1"/>
</dbReference>
<dbReference type="AlphaFoldDB" id="A0A3S3TMI2"/>
<evidence type="ECO:0000259" key="2">
    <source>
        <dbReference type="Pfam" id="PF03167"/>
    </source>
</evidence>
<dbReference type="Proteomes" id="UP000282837">
    <property type="component" value="Unassembled WGS sequence"/>
</dbReference>
<feature type="compositionally biased region" description="Low complexity" evidence="1">
    <location>
        <begin position="1"/>
        <end position="11"/>
    </location>
</feature>
<name>A0A3S3TMI2_9SPHN</name>
<dbReference type="EMBL" id="SACO01000008">
    <property type="protein sequence ID" value="RVU04441.1"/>
    <property type="molecule type" value="Genomic_DNA"/>
</dbReference>
<sequence length="301" mass="32085">MPAAMARAAAGNKREAAENLGAADQNGPLPKTATTPKTADMSAHPASFPADSLAAGLAAALDWWRDAGLDYDFQDDPRDWLPVEEPAGEVLEPIHPALAKPVAAPEEQKPQMGGPREDWPQSLADFTPWWMGEPSLDQGLTHERVPPRGPAHARLMVLVAHPEAEDAAAGLLLAGAQGKLLSSMLPVLGLAEDEVYVASVLPRTMPSPDWAGLLAQGIGPVLAHHIALAAPQRLLVLGQSILSLLGHEPAQKTAKLRLSVGQGQPEQLIEALASYDLGVMLEHASRKRGLWQAWLDWTARV</sequence>
<reference evidence="3 4" key="1">
    <citation type="submission" date="2019-01" db="EMBL/GenBank/DDBJ databases">
        <authorList>
            <person name="Chen W.-M."/>
        </authorList>
    </citation>
    <scope>NUCLEOTIDE SEQUENCE [LARGE SCALE GENOMIC DNA]</scope>
    <source>
        <strain evidence="3 4">FSY-9</strain>
    </source>
</reference>
<dbReference type="InterPro" id="IPR005122">
    <property type="entry name" value="Uracil-DNA_glycosylase-like"/>
</dbReference>
<protein>
    <recommendedName>
        <fullName evidence="2">Uracil-DNA glycosylase-like domain-containing protein</fullName>
    </recommendedName>
</protein>
<accession>A0A3S3TMI2</accession>
<feature type="region of interest" description="Disordered" evidence="1">
    <location>
        <begin position="1"/>
        <end position="48"/>
    </location>
</feature>
<dbReference type="InterPro" id="IPR036895">
    <property type="entry name" value="Uracil-DNA_glycosylase-like_sf"/>
</dbReference>
<evidence type="ECO:0000313" key="3">
    <source>
        <dbReference type="EMBL" id="RVU04441.1"/>
    </source>
</evidence>
<feature type="compositionally biased region" description="Low complexity" evidence="1">
    <location>
        <begin position="30"/>
        <end position="39"/>
    </location>
</feature>
<gene>
    <name evidence="3" type="ORF">EOE18_11620</name>
</gene>
<comment type="caution">
    <text evidence="3">The sequence shown here is derived from an EMBL/GenBank/DDBJ whole genome shotgun (WGS) entry which is preliminary data.</text>
</comment>
<keyword evidence="4" id="KW-1185">Reference proteome</keyword>
<dbReference type="OrthoDB" id="5290748at2"/>
<dbReference type="Gene3D" id="3.40.470.10">
    <property type="entry name" value="Uracil-DNA glycosylase-like domain"/>
    <property type="match status" value="1"/>
</dbReference>
<proteinExistence type="predicted"/>
<dbReference type="SUPFAM" id="SSF52141">
    <property type="entry name" value="Uracil-DNA glycosylase-like"/>
    <property type="match status" value="1"/>
</dbReference>